<comment type="caution">
    <text evidence="7">The sequence shown here is derived from an EMBL/GenBank/DDBJ whole genome shotgun (WGS) entry which is preliminary data.</text>
</comment>
<feature type="transmembrane region" description="Helical" evidence="5">
    <location>
        <begin position="158"/>
        <end position="179"/>
    </location>
</feature>
<dbReference type="Pfam" id="PF07298">
    <property type="entry name" value="NnrU"/>
    <property type="match status" value="1"/>
</dbReference>
<name>A0ABP9F6Y3_9GAMM</name>
<comment type="subcellular location">
    <subcellularLocation>
        <location evidence="1">Membrane</location>
        <topology evidence="1">Multi-pass membrane protein</topology>
    </subcellularLocation>
</comment>
<evidence type="ECO:0000256" key="1">
    <source>
        <dbReference type="ARBA" id="ARBA00004141"/>
    </source>
</evidence>
<organism evidence="7 8">
    <name type="scientific">Ferrimonas pelagia</name>
    <dbReference type="NCBI Taxonomy" id="1177826"/>
    <lineage>
        <taxon>Bacteria</taxon>
        <taxon>Pseudomonadati</taxon>
        <taxon>Pseudomonadota</taxon>
        <taxon>Gammaproteobacteria</taxon>
        <taxon>Alteromonadales</taxon>
        <taxon>Ferrimonadaceae</taxon>
        <taxon>Ferrimonas</taxon>
    </lineage>
</organism>
<sequence length="186" mass="20198">MTVLVLGLLLFLLPHLAVGTRLAQRAKVRLGASAYRLGFSLIALLALGLMIYGMSSAPFVALWQPMVWAQHLAPLLMLLACYLLLLSQLGGALCRYSAHPMSLAVALWAVAHLLANGDLASVLLFASFAGFALLAIAKQYRRGVRPQPRVGRLGRRHEVWLALLTLVLFGSLVWLHPWLMGGPVGL</sequence>
<evidence type="ECO:0000256" key="4">
    <source>
        <dbReference type="ARBA" id="ARBA00023136"/>
    </source>
</evidence>
<keyword evidence="3 5" id="KW-1133">Transmembrane helix</keyword>
<evidence type="ECO:0000313" key="8">
    <source>
        <dbReference type="Proteomes" id="UP001499988"/>
    </source>
</evidence>
<dbReference type="EMBL" id="BAABJZ010000092">
    <property type="protein sequence ID" value="GAA4894193.1"/>
    <property type="molecule type" value="Genomic_DNA"/>
</dbReference>
<protein>
    <submittedName>
        <fullName evidence="7">NnrU family protein</fullName>
    </submittedName>
</protein>
<feature type="transmembrane region" description="Helical" evidence="5">
    <location>
        <begin position="41"/>
        <end position="63"/>
    </location>
</feature>
<keyword evidence="8" id="KW-1185">Reference proteome</keyword>
<evidence type="ECO:0000256" key="5">
    <source>
        <dbReference type="SAM" id="Phobius"/>
    </source>
</evidence>
<accession>A0ABP9F6Y3</accession>
<dbReference type="InterPro" id="IPR009915">
    <property type="entry name" value="NnrU_dom"/>
</dbReference>
<evidence type="ECO:0000313" key="7">
    <source>
        <dbReference type="EMBL" id="GAA4894193.1"/>
    </source>
</evidence>
<keyword evidence="2 5" id="KW-0812">Transmembrane</keyword>
<proteinExistence type="predicted"/>
<keyword evidence="4 5" id="KW-0472">Membrane</keyword>
<feature type="transmembrane region" description="Helical" evidence="5">
    <location>
        <begin position="75"/>
        <end position="98"/>
    </location>
</feature>
<evidence type="ECO:0000256" key="3">
    <source>
        <dbReference type="ARBA" id="ARBA00022989"/>
    </source>
</evidence>
<evidence type="ECO:0000259" key="6">
    <source>
        <dbReference type="Pfam" id="PF07298"/>
    </source>
</evidence>
<dbReference type="RefSeq" id="WP_345336171.1">
    <property type="nucleotide sequence ID" value="NZ_BAABJZ010000092.1"/>
</dbReference>
<dbReference type="Proteomes" id="UP001499988">
    <property type="component" value="Unassembled WGS sequence"/>
</dbReference>
<gene>
    <name evidence="7" type="ORF">GCM10023333_29170</name>
</gene>
<feature type="domain" description="NnrU" evidence="6">
    <location>
        <begin position="3"/>
        <end position="181"/>
    </location>
</feature>
<feature type="transmembrane region" description="Helical" evidence="5">
    <location>
        <begin position="118"/>
        <end position="137"/>
    </location>
</feature>
<reference evidence="8" key="1">
    <citation type="journal article" date="2019" name="Int. J. Syst. Evol. Microbiol.">
        <title>The Global Catalogue of Microorganisms (GCM) 10K type strain sequencing project: providing services to taxonomists for standard genome sequencing and annotation.</title>
        <authorList>
            <consortium name="The Broad Institute Genomics Platform"/>
            <consortium name="The Broad Institute Genome Sequencing Center for Infectious Disease"/>
            <person name="Wu L."/>
            <person name="Ma J."/>
        </authorList>
    </citation>
    <scope>NUCLEOTIDE SEQUENCE [LARGE SCALE GENOMIC DNA]</scope>
    <source>
        <strain evidence="8">JCM 18401</strain>
    </source>
</reference>
<evidence type="ECO:0000256" key="2">
    <source>
        <dbReference type="ARBA" id="ARBA00022692"/>
    </source>
</evidence>